<dbReference type="EMBL" id="VICG01000005">
    <property type="protein sequence ID" value="KAA8572143.1"/>
    <property type="molecule type" value="Genomic_DNA"/>
</dbReference>
<organism evidence="1 2">
    <name type="scientific">Monilinia fructicola</name>
    <name type="common">Brown rot fungus</name>
    <name type="synonym">Ciboria fructicola</name>
    <dbReference type="NCBI Taxonomy" id="38448"/>
    <lineage>
        <taxon>Eukaryota</taxon>
        <taxon>Fungi</taxon>
        <taxon>Dikarya</taxon>
        <taxon>Ascomycota</taxon>
        <taxon>Pezizomycotina</taxon>
        <taxon>Leotiomycetes</taxon>
        <taxon>Helotiales</taxon>
        <taxon>Sclerotiniaceae</taxon>
        <taxon>Monilinia</taxon>
    </lineage>
</organism>
<proteinExistence type="predicted"/>
<name>A0A5M9JUL1_MONFR</name>
<accession>A0A5M9JUL1</accession>
<gene>
    <name evidence="1" type="ORF">EYC84_002058</name>
</gene>
<sequence>MKGTRSGNPFDRPYSLSPPITLKRRTKLFVHPFTSHFSPPIIFIYHTRPCTSHVTSTLKTFLSIFISYMLPLLANMHASVFHPMPISNHKPVKTNSRNNRQDEIRKLENTFINITHTSHTIIISRHLHFLKEKKRKIKKLSQSAFGRKCKGNAKEMQRKFKGNDMKSPSLNQIQRNRSLVRMK</sequence>
<comment type="caution">
    <text evidence="1">The sequence shown here is derived from an EMBL/GenBank/DDBJ whole genome shotgun (WGS) entry which is preliminary data.</text>
</comment>
<dbReference type="Proteomes" id="UP000322873">
    <property type="component" value="Unassembled WGS sequence"/>
</dbReference>
<evidence type="ECO:0000313" key="2">
    <source>
        <dbReference type="Proteomes" id="UP000322873"/>
    </source>
</evidence>
<evidence type="ECO:0000313" key="1">
    <source>
        <dbReference type="EMBL" id="KAA8572143.1"/>
    </source>
</evidence>
<keyword evidence="2" id="KW-1185">Reference proteome</keyword>
<protein>
    <submittedName>
        <fullName evidence="1">Uncharacterized protein</fullName>
    </submittedName>
</protein>
<reference evidence="1 2" key="1">
    <citation type="submission" date="2019-06" db="EMBL/GenBank/DDBJ databases">
        <title>Genome Sequence of the Brown Rot Fungal Pathogen Monilinia fructicola.</title>
        <authorList>
            <person name="De Miccolis Angelini R.M."/>
            <person name="Landi L."/>
            <person name="Abate D."/>
            <person name="Pollastro S."/>
            <person name="Romanazzi G."/>
            <person name="Faretra F."/>
        </authorList>
    </citation>
    <scope>NUCLEOTIDE SEQUENCE [LARGE SCALE GENOMIC DNA]</scope>
    <source>
        <strain evidence="1 2">Mfrc123</strain>
    </source>
</reference>
<dbReference type="AlphaFoldDB" id="A0A5M9JUL1"/>